<feature type="transmembrane region" description="Helical" evidence="8">
    <location>
        <begin position="259"/>
        <end position="276"/>
    </location>
</feature>
<dbReference type="SUPFAM" id="SSF103473">
    <property type="entry name" value="MFS general substrate transporter"/>
    <property type="match status" value="1"/>
</dbReference>
<feature type="transmembrane region" description="Helical" evidence="8">
    <location>
        <begin position="95"/>
        <end position="116"/>
    </location>
</feature>
<dbReference type="InterPro" id="IPR036259">
    <property type="entry name" value="MFS_trans_sf"/>
</dbReference>
<evidence type="ECO:0000259" key="9">
    <source>
        <dbReference type="PROSITE" id="PS50850"/>
    </source>
</evidence>
<dbReference type="PANTHER" id="PTHR23514">
    <property type="entry name" value="BYPASS OF STOP CODON PROTEIN 6"/>
    <property type="match status" value="1"/>
</dbReference>
<evidence type="ECO:0000256" key="6">
    <source>
        <dbReference type="ARBA" id="ARBA00023136"/>
    </source>
</evidence>
<keyword evidence="5 8" id="KW-1133">Transmembrane helix</keyword>
<dbReference type="RefSeq" id="WP_026645088.1">
    <property type="nucleotide sequence ID" value="NZ_NMYC01000001.1"/>
</dbReference>
<feature type="transmembrane region" description="Helical" evidence="8">
    <location>
        <begin position="379"/>
        <end position="397"/>
    </location>
</feature>
<feature type="transmembrane region" description="Helical" evidence="8">
    <location>
        <begin position="288"/>
        <end position="308"/>
    </location>
</feature>
<evidence type="ECO:0000256" key="7">
    <source>
        <dbReference type="SAM" id="MobiDB-lite"/>
    </source>
</evidence>
<feature type="transmembrane region" description="Helical" evidence="8">
    <location>
        <begin position="226"/>
        <end position="247"/>
    </location>
</feature>
<dbReference type="EMBL" id="NMYC01000001">
    <property type="protein sequence ID" value="PLS28023.1"/>
    <property type="molecule type" value="Genomic_DNA"/>
</dbReference>
<dbReference type="AlphaFoldDB" id="A0A2N5J1E7"/>
<evidence type="ECO:0000256" key="1">
    <source>
        <dbReference type="ARBA" id="ARBA00004651"/>
    </source>
</evidence>
<dbReference type="Proteomes" id="UP000234935">
    <property type="component" value="Unassembled WGS sequence"/>
</dbReference>
<dbReference type="GO" id="GO:0005886">
    <property type="term" value="C:plasma membrane"/>
    <property type="evidence" value="ECO:0007669"/>
    <property type="project" value="UniProtKB-SubCell"/>
</dbReference>
<evidence type="ECO:0000256" key="3">
    <source>
        <dbReference type="ARBA" id="ARBA00022448"/>
    </source>
</evidence>
<dbReference type="InterPro" id="IPR051788">
    <property type="entry name" value="MFS_Transporter"/>
</dbReference>
<dbReference type="PROSITE" id="PS50850">
    <property type="entry name" value="MFS"/>
    <property type="match status" value="1"/>
</dbReference>
<reference evidence="10 11" key="1">
    <citation type="submission" date="2017-07" db="EMBL/GenBank/DDBJ databases">
        <title>Bifidobacterium novel species.</title>
        <authorList>
            <person name="Lugli G.A."/>
            <person name="Milani C."/>
            <person name="Duranti S."/>
            <person name="Mangifesta M."/>
        </authorList>
    </citation>
    <scope>NUCLEOTIDE SEQUENCE [LARGE SCALE GENOMIC DNA]</scope>
    <source>
        <strain evidence="11">Goo31D</strain>
    </source>
</reference>
<name>A0A2N5J1E7_9BIFI</name>
<comment type="subcellular location">
    <subcellularLocation>
        <location evidence="1">Cell membrane</location>
        <topology evidence="1">Multi-pass membrane protein</topology>
    </subcellularLocation>
</comment>
<keyword evidence="6 8" id="KW-0472">Membrane</keyword>
<dbReference type="PANTHER" id="PTHR23514:SF3">
    <property type="entry name" value="BYPASS OF STOP CODON PROTEIN 6"/>
    <property type="match status" value="1"/>
</dbReference>
<dbReference type="GO" id="GO:0022857">
    <property type="term" value="F:transmembrane transporter activity"/>
    <property type="evidence" value="ECO:0007669"/>
    <property type="project" value="InterPro"/>
</dbReference>
<evidence type="ECO:0000256" key="4">
    <source>
        <dbReference type="ARBA" id="ARBA00022692"/>
    </source>
</evidence>
<feature type="region of interest" description="Disordered" evidence="7">
    <location>
        <begin position="186"/>
        <end position="205"/>
    </location>
</feature>
<feature type="transmembrane region" description="Helical" evidence="8">
    <location>
        <begin position="314"/>
        <end position="335"/>
    </location>
</feature>
<keyword evidence="11" id="KW-1185">Reference proteome</keyword>
<comment type="caution">
    <text evidence="10">The sequence shown here is derived from an EMBL/GenBank/DDBJ whole genome shotgun (WGS) entry which is preliminary data.</text>
</comment>
<dbReference type="InterPro" id="IPR011701">
    <property type="entry name" value="MFS"/>
</dbReference>
<feature type="transmembrane region" description="Helical" evidence="8">
    <location>
        <begin position="347"/>
        <end position="367"/>
    </location>
</feature>
<organism evidence="10 11">
    <name type="scientific">Bifidobacterium anseris</name>
    <dbReference type="NCBI Taxonomy" id="2020963"/>
    <lineage>
        <taxon>Bacteria</taxon>
        <taxon>Bacillati</taxon>
        <taxon>Actinomycetota</taxon>
        <taxon>Actinomycetes</taxon>
        <taxon>Bifidobacteriales</taxon>
        <taxon>Bifidobacteriaceae</taxon>
        <taxon>Bifidobacterium</taxon>
    </lineage>
</organism>
<evidence type="ECO:0000256" key="2">
    <source>
        <dbReference type="ARBA" id="ARBA00008335"/>
    </source>
</evidence>
<feature type="transmembrane region" description="Helical" evidence="8">
    <location>
        <begin position="71"/>
        <end position="89"/>
    </location>
</feature>
<keyword evidence="4 8" id="KW-0812">Transmembrane</keyword>
<keyword evidence="3" id="KW-0813">Transport</keyword>
<comment type="similarity">
    <text evidence="2">Belongs to the major facilitator superfamily.</text>
</comment>
<dbReference type="OrthoDB" id="9795150at2"/>
<sequence>MTNLLLAIIYLAFISLGLPDGLLGAAWPTMSGQLGAPLSWAGGVSMVISAGTIVSALLSDRLTLRFGAGRVTAASVGLTALALFGFSFAPNYWTLLVMAVPYGLGAGGVDAALNNYVAVHYTSRHMSWLHCMWGVGALLGPYMMGFALSRQYGWQWGYRSVGVLQVVLTAVLIASLPLWRNRTVTSAAPTSDTSSDTKKTAERTADEPRKPLGLVGVLRIRGAAQILIMFFCYCSIEQTTILWASSYMAGVDHVDAQTAASYASLVFIGITVGRFVSGFLTMRLSDAWMIRLGAAIIVAGVVLLALPVPGVWNAVAGFVVIGLGCAPVYPCIIHSTPAYFGADKSQAIVGVQMASAYVGTMLMPPLFGLIAQHTTLGLLPWYLLALAAGLIVMHEWLRALRRDSMHAVG</sequence>
<proteinExistence type="inferred from homology"/>
<dbReference type="Gene3D" id="1.20.1250.20">
    <property type="entry name" value="MFS general substrate transporter like domains"/>
    <property type="match status" value="1"/>
</dbReference>
<evidence type="ECO:0000256" key="8">
    <source>
        <dbReference type="SAM" id="Phobius"/>
    </source>
</evidence>
<feature type="compositionally biased region" description="Basic and acidic residues" evidence="7">
    <location>
        <begin position="195"/>
        <end position="205"/>
    </location>
</feature>
<evidence type="ECO:0000313" key="11">
    <source>
        <dbReference type="Proteomes" id="UP000234935"/>
    </source>
</evidence>
<accession>A0A2N5J1E7</accession>
<dbReference type="InterPro" id="IPR020846">
    <property type="entry name" value="MFS_dom"/>
</dbReference>
<protein>
    <submittedName>
        <fullName evidence="10">MFS transporter</fullName>
    </submittedName>
</protein>
<gene>
    <name evidence="10" type="ORF">CGZ88_0185</name>
</gene>
<evidence type="ECO:0000256" key="5">
    <source>
        <dbReference type="ARBA" id="ARBA00022989"/>
    </source>
</evidence>
<feature type="transmembrane region" description="Helical" evidence="8">
    <location>
        <begin position="40"/>
        <end position="59"/>
    </location>
</feature>
<feature type="transmembrane region" description="Helical" evidence="8">
    <location>
        <begin position="160"/>
        <end position="179"/>
    </location>
</feature>
<feature type="domain" description="Major facilitator superfamily (MFS) profile" evidence="9">
    <location>
        <begin position="5"/>
        <end position="403"/>
    </location>
</feature>
<feature type="transmembrane region" description="Helical" evidence="8">
    <location>
        <begin position="128"/>
        <end position="148"/>
    </location>
</feature>
<dbReference type="Pfam" id="PF07690">
    <property type="entry name" value="MFS_1"/>
    <property type="match status" value="1"/>
</dbReference>
<evidence type="ECO:0000313" key="10">
    <source>
        <dbReference type="EMBL" id="PLS28023.1"/>
    </source>
</evidence>